<dbReference type="Gene3D" id="1.10.287.950">
    <property type="entry name" value="Methyl-accepting chemotaxis protein"/>
    <property type="match status" value="1"/>
</dbReference>
<keyword evidence="4" id="KW-0472">Membrane</keyword>
<dbReference type="Pfam" id="PF00672">
    <property type="entry name" value="HAMP"/>
    <property type="match status" value="1"/>
</dbReference>
<dbReference type="SMART" id="SM00283">
    <property type="entry name" value="MA"/>
    <property type="match status" value="1"/>
</dbReference>
<dbReference type="InterPro" id="IPR003660">
    <property type="entry name" value="HAMP_dom"/>
</dbReference>
<dbReference type="RefSeq" id="WP_183752166.1">
    <property type="nucleotide sequence ID" value="NZ_JACICC010000004.1"/>
</dbReference>
<evidence type="ECO:0000259" key="5">
    <source>
        <dbReference type="PROSITE" id="PS50111"/>
    </source>
</evidence>
<sequence length="541" mass="57521">MKFWQSIKFKTVVPVVAVVTVAFVGFSALNLTQRINHLLESFRSEIGLSAVMAHQPLGNAIFEFNGDLAATILSPLSANPNFAWAVVLEPNGAIFASIDAEDVDAEAELKAIGINVLADNTSDTVQFRSTDRFEIGSLSVVRDGMEIGDVVIAFDRSAVSDARNETLMVTAALTVGTIGIVCLTLIGLLGRITGQIRRLCATMVTLVKGDLAANIPYTERTDEMGEMARTLTVFRDNARRQLEMEAERREDFEKRRKRQIFVEDLVFGFRDDTASLLKPVADSAQTMASVSGTLLKVSAGSQARTTSVAVATEQVNMNAQTVASAVEELSASISEISAQVTRTSSIVSDANTRTSSANDQVGRLAHSAQRIGSVVDLIREITEQTNLLALNATIEAARAGEAGRGFAVVATEVKNLAGQTARATEEIIAQIGVIQSDSAATVSIIQDIAQVMDEVNTYTTSIMSALSQQGGATNAISTAVHEVAVGTRDIAVDMSSVKTDVEETATSAAHVAQASKQMGENAGKLTASIDTFLAKVLEPEE</sequence>
<feature type="domain" description="HAMP" evidence="6">
    <location>
        <begin position="190"/>
        <end position="243"/>
    </location>
</feature>
<evidence type="ECO:0000259" key="6">
    <source>
        <dbReference type="PROSITE" id="PS50885"/>
    </source>
</evidence>
<feature type="transmembrane region" description="Helical" evidence="4">
    <location>
        <begin position="12"/>
        <end position="31"/>
    </location>
</feature>
<dbReference type="PANTHER" id="PTHR32089">
    <property type="entry name" value="METHYL-ACCEPTING CHEMOTAXIS PROTEIN MCPB"/>
    <property type="match status" value="1"/>
</dbReference>
<evidence type="ECO:0000313" key="7">
    <source>
        <dbReference type="EMBL" id="MBB3809725.1"/>
    </source>
</evidence>
<keyword evidence="4" id="KW-1133">Transmembrane helix</keyword>
<gene>
    <name evidence="7" type="ORF">FHS81_001813</name>
</gene>
<evidence type="ECO:0000256" key="4">
    <source>
        <dbReference type="SAM" id="Phobius"/>
    </source>
</evidence>
<dbReference type="EMBL" id="JACICC010000004">
    <property type="protein sequence ID" value="MBB3809725.1"/>
    <property type="molecule type" value="Genomic_DNA"/>
</dbReference>
<evidence type="ECO:0000256" key="3">
    <source>
        <dbReference type="PROSITE-ProRule" id="PRU00284"/>
    </source>
</evidence>
<dbReference type="Gene3D" id="6.10.340.10">
    <property type="match status" value="1"/>
</dbReference>
<organism evidence="7 8">
    <name type="scientific">Pseudochelatococcus contaminans</name>
    <dbReference type="NCBI Taxonomy" id="1538103"/>
    <lineage>
        <taxon>Bacteria</taxon>
        <taxon>Pseudomonadati</taxon>
        <taxon>Pseudomonadota</taxon>
        <taxon>Alphaproteobacteria</taxon>
        <taxon>Hyphomicrobiales</taxon>
        <taxon>Chelatococcaceae</taxon>
        <taxon>Pseudochelatococcus</taxon>
    </lineage>
</organism>
<name>A0A7W5Z3Z5_9HYPH</name>
<dbReference type="AlphaFoldDB" id="A0A7W5Z3Z5"/>
<proteinExistence type="inferred from homology"/>
<keyword evidence="1 3" id="KW-0807">Transducer</keyword>
<dbReference type="SMART" id="SM00304">
    <property type="entry name" value="HAMP"/>
    <property type="match status" value="1"/>
</dbReference>
<dbReference type="Pfam" id="PF00015">
    <property type="entry name" value="MCPsignal"/>
    <property type="match status" value="1"/>
</dbReference>
<keyword evidence="4" id="KW-0812">Transmembrane</keyword>
<dbReference type="Proteomes" id="UP000537592">
    <property type="component" value="Unassembled WGS sequence"/>
</dbReference>
<dbReference type="PROSITE" id="PS50885">
    <property type="entry name" value="HAMP"/>
    <property type="match status" value="1"/>
</dbReference>
<dbReference type="GO" id="GO:0007165">
    <property type="term" value="P:signal transduction"/>
    <property type="evidence" value="ECO:0007669"/>
    <property type="project" value="UniProtKB-KW"/>
</dbReference>
<evidence type="ECO:0000256" key="1">
    <source>
        <dbReference type="ARBA" id="ARBA00023224"/>
    </source>
</evidence>
<evidence type="ECO:0000313" key="8">
    <source>
        <dbReference type="Proteomes" id="UP000537592"/>
    </source>
</evidence>
<dbReference type="GO" id="GO:0016020">
    <property type="term" value="C:membrane"/>
    <property type="evidence" value="ECO:0007669"/>
    <property type="project" value="InterPro"/>
</dbReference>
<feature type="transmembrane region" description="Helical" evidence="4">
    <location>
        <begin position="167"/>
        <end position="189"/>
    </location>
</feature>
<dbReference type="InterPro" id="IPR004089">
    <property type="entry name" value="MCPsignal_dom"/>
</dbReference>
<protein>
    <submittedName>
        <fullName evidence="7">Methyl-accepting chemotaxis protein</fullName>
    </submittedName>
</protein>
<keyword evidence="8" id="KW-1185">Reference proteome</keyword>
<comment type="similarity">
    <text evidence="2">Belongs to the methyl-accepting chemotaxis (MCP) protein family.</text>
</comment>
<feature type="domain" description="Methyl-accepting transducer" evidence="5">
    <location>
        <begin position="283"/>
        <end position="519"/>
    </location>
</feature>
<dbReference type="SUPFAM" id="SSF58104">
    <property type="entry name" value="Methyl-accepting chemotaxis protein (MCP) signaling domain"/>
    <property type="match status" value="1"/>
</dbReference>
<reference evidence="7 8" key="1">
    <citation type="submission" date="2020-08" db="EMBL/GenBank/DDBJ databases">
        <title>Genomic Encyclopedia of Type Strains, Phase IV (KMG-IV): sequencing the most valuable type-strain genomes for metagenomic binning, comparative biology and taxonomic classification.</title>
        <authorList>
            <person name="Goeker M."/>
        </authorList>
    </citation>
    <scope>NUCLEOTIDE SEQUENCE [LARGE SCALE GENOMIC DNA]</scope>
    <source>
        <strain evidence="7 8">DSM 28760</strain>
    </source>
</reference>
<evidence type="ECO:0000256" key="2">
    <source>
        <dbReference type="ARBA" id="ARBA00029447"/>
    </source>
</evidence>
<accession>A0A7W5Z3Z5</accession>
<dbReference type="PROSITE" id="PS50111">
    <property type="entry name" value="CHEMOTAXIS_TRANSDUC_2"/>
    <property type="match status" value="1"/>
</dbReference>
<dbReference type="PANTHER" id="PTHR32089:SF112">
    <property type="entry name" value="LYSOZYME-LIKE PROTEIN-RELATED"/>
    <property type="match status" value="1"/>
</dbReference>
<comment type="caution">
    <text evidence="7">The sequence shown here is derived from an EMBL/GenBank/DDBJ whole genome shotgun (WGS) entry which is preliminary data.</text>
</comment>